<feature type="compositionally biased region" description="Basic and acidic residues" evidence="1">
    <location>
        <begin position="89"/>
        <end position="102"/>
    </location>
</feature>
<dbReference type="STRING" id="1577474.GA0111570_103304"/>
<evidence type="ECO:0000313" key="2">
    <source>
        <dbReference type="EMBL" id="SDB81564.1"/>
    </source>
</evidence>
<feature type="region of interest" description="Disordered" evidence="1">
    <location>
        <begin position="77"/>
        <end position="102"/>
    </location>
</feature>
<dbReference type="RefSeq" id="WP_217634044.1">
    <property type="nucleotide sequence ID" value="NZ_FMYF01000003.1"/>
</dbReference>
<accession>A0A1G6GHZ5</accession>
<evidence type="ECO:0000313" key="3">
    <source>
        <dbReference type="Proteomes" id="UP000199086"/>
    </source>
</evidence>
<dbReference type="Proteomes" id="UP000199086">
    <property type="component" value="Unassembled WGS sequence"/>
</dbReference>
<gene>
    <name evidence="2" type="ORF">GA0111570_103304</name>
</gene>
<dbReference type="GO" id="GO:0004497">
    <property type="term" value="F:monooxygenase activity"/>
    <property type="evidence" value="ECO:0007669"/>
    <property type="project" value="UniProtKB-KW"/>
</dbReference>
<keyword evidence="2" id="KW-0503">Monooxygenase</keyword>
<proteinExistence type="predicted"/>
<name>A0A1G6GHZ5_9ACTN</name>
<sequence>MSSTENPLGAEAPASATADMTVPGFDTTRRFVRVTHVRENDLVEFDFAIGEPEIFVEMVLPRAAFEEFRQEHHAITLQPEAPSTEDPADATHWRLADVRPPS</sequence>
<keyword evidence="3" id="KW-1185">Reference proteome</keyword>
<dbReference type="Pfam" id="PF06099">
    <property type="entry name" value="Phenol_hyd_sub"/>
    <property type="match status" value="1"/>
</dbReference>
<dbReference type="InterPro" id="IPR010353">
    <property type="entry name" value="DmpK"/>
</dbReference>
<keyword evidence="2" id="KW-0560">Oxidoreductase</keyword>
<feature type="region of interest" description="Disordered" evidence="1">
    <location>
        <begin position="1"/>
        <end position="22"/>
    </location>
</feature>
<organism evidence="2 3">
    <name type="scientific">Raineyella antarctica</name>
    <dbReference type="NCBI Taxonomy" id="1577474"/>
    <lineage>
        <taxon>Bacteria</taxon>
        <taxon>Bacillati</taxon>
        <taxon>Actinomycetota</taxon>
        <taxon>Actinomycetes</taxon>
        <taxon>Propionibacteriales</taxon>
        <taxon>Propionibacteriaceae</taxon>
        <taxon>Raineyella</taxon>
    </lineage>
</organism>
<dbReference type="AlphaFoldDB" id="A0A1G6GHZ5"/>
<reference evidence="2 3" key="1">
    <citation type="submission" date="2016-06" db="EMBL/GenBank/DDBJ databases">
        <authorList>
            <person name="Olsen C.W."/>
            <person name="Carey S."/>
            <person name="Hinshaw L."/>
            <person name="Karasin A.I."/>
        </authorList>
    </citation>
    <scope>NUCLEOTIDE SEQUENCE [LARGE SCALE GENOMIC DNA]</scope>
    <source>
        <strain evidence="2 3">LZ-22</strain>
    </source>
</reference>
<evidence type="ECO:0000256" key="1">
    <source>
        <dbReference type="SAM" id="MobiDB-lite"/>
    </source>
</evidence>
<dbReference type="EMBL" id="FMYF01000003">
    <property type="protein sequence ID" value="SDB81564.1"/>
    <property type="molecule type" value="Genomic_DNA"/>
</dbReference>
<protein>
    <submittedName>
        <fullName evidence="2">Phenol 2-monooxygenase P0 subunit</fullName>
    </submittedName>
</protein>